<dbReference type="InterPro" id="IPR011010">
    <property type="entry name" value="DNA_brk_join_enz"/>
</dbReference>
<keyword evidence="2" id="KW-0229">DNA integration</keyword>
<dbReference type="GO" id="GO:0006310">
    <property type="term" value="P:DNA recombination"/>
    <property type="evidence" value="ECO:0007669"/>
    <property type="project" value="UniProtKB-KW"/>
</dbReference>
<accession>A0A4V3AV70</accession>
<organism evidence="6 7">
    <name type="scientific">Sapientia aquatica</name>
    <dbReference type="NCBI Taxonomy" id="1549640"/>
    <lineage>
        <taxon>Bacteria</taxon>
        <taxon>Pseudomonadati</taxon>
        <taxon>Pseudomonadota</taxon>
        <taxon>Betaproteobacteria</taxon>
        <taxon>Burkholderiales</taxon>
        <taxon>Oxalobacteraceae</taxon>
        <taxon>Sapientia</taxon>
    </lineage>
</organism>
<dbReference type="OrthoDB" id="102994at2"/>
<keyword evidence="3" id="KW-0238">DNA-binding</keyword>
<keyword evidence="7" id="KW-1185">Reference proteome</keyword>
<comment type="similarity">
    <text evidence="1">Belongs to the 'phage' integrase family.</text>
</comment>
<evidence type="ECO:0000256" key="2">
    <source>
        <dbReference type="ARBA" id="ARBA00022908"/>
    </source>
</evidence>
<dbReference type="InterPro" id="IPR002104">
    <property type="entry name" value="Integrase_catalytic"/>
</dbReference>
<dbReference type="GO" id="GO:0015074">
    <property type="term" value="P:DNA integration"/>
    <property type="evidence" value="ECO:0007669"/>
    <property type="project" value="UniProtKB-KW"/>
</dbReference>
<dbReference type="SUPFAM" id="SSF56349">
    <property type="entry name" value="DNA breaking-rejoining enzymes"/>
    <property type="match status" value="1"/>
</dbReference>
<dbReference type="AlphaFoldDB" id="A0A4V3AV70"/>
<evidence type="ECO:0000256" key="4">
    <source>
        <dbReference type="ARBA" id="ARBA00023172"/>
    </source>
</evidence>
<dbReference type="PANTHER" id="PTHR30349:SF41">
    <property type="entry name" value="INTEGRASE_RECOMBINASE PROTEIN MJ0367-RELATED"/>
    <property type="match status" value="1"/>
</dbReference>
<proteinExistence type="inferred from homology"/>
<evidence type="ECO:0000256" key="1">
    <source>
        <dbReference type="ARBA" id="ARBA00008857"/>
    </source>
</evidence>
<feature type="domain" description="Tyr recombinase" evidence="5">
    <location>
        <begin position="205"/>
        <end position="417"/>
    </location>
</feature>
<dbReference type="EMBL" id="SMYL01000001">
    <property type="protein sequence ID" value="TDK68526.1"/>
    <property type="molecule type" value="Genomic_DNA"/>
</dbReference>
<evidence type="ECO:0000313" key="7">
    <source>
        <dbReference type="Proteomes" id="UP000294829"/>
    </source>
</evidence>
<dbReference type="GO" id="GO:0003677">
    <property type="term" value="F:DNA binding"/>
    <property type="evidence" value="ECO:0007669"/>
    <property type="project" value="UniProtKB-KW"/>
</dbReference>
<gene>
    <name evidence="6" type="ORF">E2I14_03015</name>
</gene>
<evidence type="ECO:0000313" key="6">
    <source>
        <dbReference type="EMBL" id="TDK68526.1"/>
    </source>
</evidence>
<protein>
    <submittedName>
        <fullName evidence="6">Integrase</fullName>
    </submittedName>
</protein>
<evidence type="ECO:0000259" key="5">
    <source>
        <dbReference type="PROSITE" id="PS51898"/>
    </source>
</evidence>
<sequence length="430" mass="50469">MSLKKKTFADEEIPIFDSAVIYKRGEYWQMRMWLEKEGKYARFSLRTRSQSTAEDKAKGYFHRLMADQLAGKKYFSNTTKCGVEEYLKQRYKDVEAGLIVKGRYGTIKTHLDHWLNFIGRDTKLKELDRTDCENYFYERTKTKKRISVSQTTIANEQSTINAMMLWLFKRQETLIEAFDFKKLPRIDKGDDTKRRAMFTDEELARIKAILEEKIKTYKRKKKLEQSDLTEILVAYYFLISIATGLRRSEQLQLCWNDIDTVSKGVAGEGEIEAIGMIKFTIRAETSKVRKTRKFLIQEWEYTFGLDYLTHNLYKKAVEEKRAPVDYGKWLLFSLDGVTPLTPRTIGLHFDKLLKAADIKDTDTRDLVPYSFRHNFITKMVNAGFNPTQVGEVCGTSTTQIEQTYYHTTERKMIENALPNYYFKDDLLVPK</sequence>
<dbReference type="Pfam" id="PF00589">
    <property type="entry name" value="Phage_integrase"/>
    <property type="match status" value="1"/>
</dbReference>
<dbReference type="RefSeq" id="WP_133325265.1">
    <property type="nucleotide sequence ID" value="NZ_SMYL01000001.1"/>
</dbReference>
<dbReference type="Proteomes" id="UP000294829">
    <property type="component" value="Unassembled WGS sequence"/>
</dbReference>
<reference evidence="6 7" key="1">
    <citation type="submission" date="2019-03" db="EMBL/GenBank/DDBJ databases">
        <title>Sapientia aquatica gen. nov., sp. nov., isolated from a crater lake.</title>
        <authorList>
            <person name="Felfoldi T."/>
            <person name="Szabo A."/>
            <person name="Toth E."/>
            <person name="Schumann P."/>
            <person name="Keki Z."/>
            <person name="Marialigeti K."/>
            <person name="Mathe I."/>
        </authorList>
    </citation>
    <scope>NUCLEOTIDE SEQUENCE [LARGE SCALE GENOMIC DNA]</scope>
    <source>
        <strain evidence="6 7">SA-152</strain>
    </source>
</reference>
<comment type="caution">
    <text evidence="6">The sequence shown here is derived from an EMBL/GenBank/DDBJ whole genome shotgun (WGS) entry which is preliminary data.</text>
</comment>
<name>A0A4V3AV70_9BURK</name>
<dbReference type="PROSITE" id="PS51898">
    <property type="entry name" value="TYR_RECOMBINASE"/>
    <property type="match status" value="1"/>
</dbReference>
<dbReference type="InterPro" id="IPR013762">
    <property type="entry name" value="Integrase-like_cat_sf"/>
</dbReference>
<dbReference type="PANTHER" id="PTHR30349">
    <property type="entry name" value="PHAGE INTEGRASE-RELATED"/>
    <property type="match status" value="1"/>
</dbReference>
<keyword evidence="4" id="KW-0233">DNA recombination</keyword>
<dbReference type="Gene3D" id="1.10.443.10">
    <property type="entry name" value="Intergrase catalytic core"/>
    <property type="match status" value="1"/>
</dbReference>
<dbReference type="InterPro" id="IPR050090">
    <property type="entry name" value="Tyrosine_recombinase_XerCD"/>
</dbReference>
<evidence type="ECO:0000256" key="3">
    <source>
        <dbReference type="ARBA" id="ARBA00023125"/>
    </source>
</evidence>